<sequence>MRQLLLRVDDELHARLAARAREEGRSINAIANEVLALIGNDHRTSRRERVRARALSLGILANRHALPDPQADPDDLREKAIRSMRGAGEIADSLIEEDRGRL</sequence>
<dbReference type="InterPro" id="IPR010985">
    <property type="entry name" value="Ribbon_hlx_hlx"/>
</dbReference>
<protein>
    <submittedName>
        <fullName evidence="1">Toxin-antitoxin system HicB family antitoxin</fullName>
    </submittedName>
</protein>
<accession>A0ABV8U049</accession>
<organism evidence="1 2">
    <name type="scientific">Salininema proteolyticum</name>
    <dbReference type="NCBI Taxonomy" id="1607685"/>
    <lineage>
        <taxon>Bacteria</taxon>
        <taxon>Bacillati</taxon>
        <taxon>Actinomycetota</taxon>
        <taxon>Actinomycetes</taxon>
        <taxon>Glycomycetales</taxon>
        <taxon>Glycomycetaceae</taxon>
        <taxon>Salininema</taxon>
    </lineage>
</organism>
<dbReference type="Proteomes" id="UP001595823">
    <property type="component" value="Unassembled WGS sequence"/>
</dbReference>
<reference evidence="2" key="1">
    <citation type="journal article" date="2019" name="Int. J. Syst. Evol. Microbiol.">
        <title>The Global Catalogue of Microorganisms (GCM) 10K type strain sequencing project: providing services to taxonomists for standard genome sequencing and annotation.</title>
        <authorList>
            <consortium name="The Broad Institute Genomics Platform"/>
            <consortium name="The Broad Institute Genome Sequencing Center for Infectious Disease"/>
            <person name="Wu L."/>
            <person name="Ma J."/>
        </authorList>
    </citation>
    <scope>NUCLEOTIDE SEQUENCE [LARGE SCALE GENOMIC DNA]</scope>
    <source>
        <strain evidence="2">IBRC-M 10908</strain>
    </source>
</reference>
<dbReference type="Gene3D" id="1.10.1220.10">
    <property type="entry name" value="Met repressor-like"/>
    <property type="match status" value="1"/>
</dbReference>
<keyword evidence="2" id="KW-1185">Reference proteome</keyword>
<dbReference type="Pfam" id="PF05534">
    <property type="entry name" value="HicB"/>
    <property type="match status" value="1"/>
</dbReference>
<dbReference type="SUPFAM" id="SSF47598">
    <property type="entry name" value="Ribbon-helix-helix"/>
    <property type="match status" value="1"/>
</dbReference>
<dbReference type="InterPro" id="IPR008651">
    <property type="entry name" value="Uncharacterised_HicB"/>
</dbReference>
<gene>
    <name evidence="1" type="ORF">ACFPET_14695</name>
</gene>
<dbReference type="RefSeq" id="WP_380622402.1">
    <property type="nucleotide sequence ID" value="NZ_JBHSDK010000021.1"/>
</dbReference>
<dbReference type="EMBL" id="JBHSDK010000021">
    <property type="protein sequence ID" value="MFC4336449.1"/>
    <property type="molecule type" value="Genomic_DNA"/>
</dbReference>
<proteinExistence type="predicted"/>
<comment type="caution">
    <text evidence="1">The sequence shown here is derived from an EMBL/GenBank/DDBJ whole genome shotgun (WGS) entry which is preliminary data.</text>
</comment>
<evidence type="ECO:0000313" key="1">
    <source>
        <dbReference type="EMBL" id="MFC4336449.1"/>
    </source>
</evidence>
<evidence type="ECO:0000313" key="2">
    <source>
        <dbReference type="Proteomes" id="UP001595823"/>
    </source>
</evidence>
<name>A0ABV8U049_9ACTN</name>
<dbReference type="InterPro" id="IPR013321">
    <property type="entry name" value="Arc_rbn_hlx_hlx"/>
</dbReference>